<dbReference type="GO" id="GO:0009289">
    <property type="term" value="C:pilus"/>
    <property type="evidence" value="ECO:0007669"/>
    <property type="project" value="InterPro"/>
</dbReference>
<dbReference type="GO" id="GO:0015628">
    <property type="term" value="P:protein secretion by the type II secretion system"/>
    <property type="evidence" value="ECO:0007669"/>
    <property type="project" value="InterPro"/>
</dbReference>
<proteinExistence type="inferred from homology"/>
<dbReference type="GO" id="GO:0007155">
    <property type="term" value="P:cell adhesion"/>
    <property type="evidence" value="ECO:0007669"/>
    <property type="project" value="InterPro"/>
</dbReference>
<keyword evidence="4" id="KW-1015">Disulfide bond</keyword>
<dbReference type="InterPro" id="IPR000983">
    <property type="entry name" value="Bac_GSPG_pilin"/>
</dbReference>
<keyword evidence="6" id="KW-0812">Transmembrane</keyword>
<dbReference type="Pfam" id="PF00114">
    <property type="entry name" value="Pilin"/>
    <property type="match status" value="1"/>
</dbReference>
<reference evidence="7 8" key="1">
    <citation type="submission" date="2018-11" db="EMBL/GenBank/DDBJ databases">
        <title>Genomes From Bacteria Associated with the Canine Oral Cavity: a Test Case for Automated Genome-Based Taxonomic Assignment.</title>
        <authorList>
            <person name="Coil D.A."/>
            <person name="Jospin G."/>
            <person name="Darling A.E."/>
            <person name="Wallis C."/>
            <person name="Davis I.J."/>
            <person name="Harris S."/>
            <person name="Eisen J.A."/>
            <person name="Holcombe L.J."/>
            <person name="O'Flynn C."/>
        </authorList>
    </citation>
    <scope>NUCLEOTIDE SEQUENCE [LARGE SCALE GENOMIC DNA]</scope>
    <source>
        <strain evidence="7 8">COT-280</strain>
    </source>
</reference>
<keyword evidence="6" id="KW-1133">Transmembrane helix</keyword>
<dbReference type="PROSITE" id="PS00409">
    <property type="entry name" value="PROKAR_NTER_METHYL"/>
    <property type="match status" value="1"/>
</dbReference>
<dbReference type="PANTHER" id="PTHR30093">
    <property type="entry name" value="GENERAL SECRETION PATHWAY PROTEIN G"/>
    <property type="match status" value="1"/>
</dbReference>
<dbReference type="PANTHER" id="PTHR30093:SF34">
    <property type="entry name" value="PREPILIN PEPTIDASE-DEPENDENT PROTEIN D"/>
    <property type="match status" value="1"/>
</dbReference>
<evidence type="ECO:0000256" key="6">
    <source>
        <dbReference type="SAM" id="Phobius"/>
    </source>
</evidence>
<evidence type="ECO:0000256" key="4">
    <source>
        <dbReference type="ARBA" id="ARBA00023157"/>
    </source>
</evidence>
<dbReference type="InterPro" id="IPR001082">
    <property type="entry name" value="Pilin"/>
</dbReference>
<evidence type="ECO:0000313" key="7">
    <source>
        <dbReference type="EMBL" id="RRD89541.1"/>
    </source>
</evidence>
<evidence type="ECO:0000256" key="3">
    <source>
        <dbReference type="ARBA" id="ARBA00022481"/>
    </source>
</evidence>
<dbReference type="SUPFAM" id="SSF54523">
    <property type="entry name" value="Pili subunits"/>
    <property type="match status" value="1"/>
</dbReference>
<gene>
    <name evidence="7" type="ORF">EII21_08525</name>
</gene>
<evidence type="ECO:0000256" key="2">
    <source>
        <dbReference type="ARBA" id="ARBA00011156"/>
    </source>
</evidence>
<feature type="transmembrane region" description="Helical" evidence="6">
    <location>
        <begin position="7"/>
        <end position="31"/>
    </location>
</feature>
<sequence>MKALQKGFTLIELMIVIAIIGILAAIALPMYQDYISKSQTTRVVGELAAAKTAVDAALFDGKTPVSGTNTNNPSTKAPVGLTNGIDDAKEVRSNLLSAAGVKSGTGVSIVGVIGGNANKDIHGAIIAQNRDTQGVWTCTVKEGGTGWKDKFIPSGCTKGDPVNGL</sequence>
<keyword evidence="8" id="KW-1185">Reference proteome</keyword>
<dbReference type="NCBIfam" id="TIGR02532">
    <property type="entry name" value="IV_pilin_GFxxxE"/>
    <property type="match status" value="1"/>
</dbReference>
<keyword evidence="6" id="KW-0472">Membrane</keyword>
<name>A0A3P2A282_9NEIS</name>
<dbReference type="AlphaFoldDB" id="A0A3P2A282"/>
<dbReference type="OrthoDB" id="8607132at2"/>
<dbReference type="InterPro" id="IPR012902">
    <property type="entry name" value="N_methyl_site"/>
</dbReference>
<dbReference type="GO" id="GO:0015627">
    <property type="term" value="C:type II protein secretion system complex"/>
    <property type="evidence" value="ECO:0007669"/>
    <property type="project" value="InterPro"/>
</dbReference>
<dbReference type="PRINTS" id="PR00813">
    <property type="entry name" value="BCTERIALGSPG"/>
</dbReference>
<protein>
    <submittedName>
        <fullName evidence="7">Pilin</fullName>
    </submittedName>
</protein>
<evidence type="ECO:0000256" key="5">
    <source>
        <dbReference type="RuleBase" id="RU000389"/>
    </source>
</evidence>
<dbReference type="Pfam" id="PF07963">
    <property type="entry name" value="N_methyl"/>
    <property type="match status" value="1"/>
</dbReference>
<dbReference type="STRING" id="1121352.GCA_000620925_01747"/>
<dbReference type="RefSeq" id="WP_124795603.1">
    <property type="nucleotide sequence ID" value="NZ_RQYC01000014.1"/>
</dbReference>
<evidence type="ECO:0000256" key="1">
    <source>
        <dbReference type="ARBA" id="ARBA00005233"/>
    </source>
</evidence>
<keyword evidence="3" id="KW-0488">Methylation</keyword>
<evidence type="ECO:0000313" key="8">
    <source>
        <dbReference type="Proteomes" id="UP000269923"/>
    </source>
</evidence>
<accession>A0A3P2A282</accession>
<dbReference type="InterPro" id="IPR045584">
    <property type="entry name" value="Pilin-like"/>
</dbReference>
<dbReference type="Proteomes" id="UP000269923">
    <property type="component" value="Unassembled WGS sequence"/>
</dbReference>
<organism evidence="7 8">
    <name type="scientific">Conchiformibius steedae</name>
    <dbReference type="NCBI Taxonomy" id="153493"/>
    <lineage>
        <taxon>Bacteria</taxon>
        <taxon>Pseudomonadati</taxon>
        <taxon>Pseudomonadota</taxon>
        <taxon>Betaproteobacteria</taxon>
        <taxon>Neisseriales</taxon>
        <taxon>Neisseriaceae</taxon>
        <taxon>Conchiformibius</taxon>
    </lineage>
</organism>
<dbReference type="Gene3D" id="3.30.700.10">
    <property type="entry name" value="Glycoprotein, Type 4 Pilin"/>
    <property type="match status" value="1"/>
</dbReference>
<comment type="caution">
    <text evidence="7">The sequence shown here is derived from an EMBL/GenBank/DDBJ whole genome shotgun (WGS) entry which is preliminary data.</text>
</comment>
<comment type="similarity">
    <text evidence="1 5">Belongs to the N-Me-Phe pilin family.</text>
</comment>
<comment type="subunit">
    <text evidence="2">The pili are polar flexible filaments of about 5.4 nanometers diameter and 2.5 micrometers average length; they consist of only a single polypeptide chain arranged in a helical configuration of five subunits per turn in the assembled pilus.</text>
</comment>
<dbReference type="EMBL" id="RQYC01000014">
    <property type="protein sequence ID" value="RRD89541.1"/>
    <property type="molecule type" value="Genomic_DNA"/>
</dbReference>
<keyword evidence="5" id="KW-0281">Fimbrium</keyword>